<comment type="function">
    <text evidence="14">Acts as a processive, ATP-dependent zinc metallopeptidase for both cytoplasmic and membrane proteins. Plays a role in the quality control of integral membrane proteins.</text>
</comment>
<dbReference type="EMBL" id="AP019860">
    <property type="protein sequence ID" value="BBM82466.1"/>
    <property type="molecule type" value="Genomic_DNA"/>
</dbReference>
<keyword evidence="5 14" id="KW-0479">Metal-binding</keyword>
<dbReference type="GO" id="GO:0008270">
    <property type="term" value="F:zinc ion binding"/>
    <property type="evidence" value="ECO:0007669"/>
    <property type="project" value="UniProtKB-UniRule"/>
</dbReference>
<organism evidence="18 19">
    <name type="scientific">Uabimicrobium amorphum</name>
    <dbReference type="NCBI Taxonomy" id="2596890"/>
    <lineage>
        <taxon>Bacteria</taxon>
        <taxon>Pseudomonadati</taxon>
        <taxon>Planctomycetota</taxon>
        <taxon>Candidatus Uabimicrobiia</taxon>
        <taxon>Candidatus Uabimicrobiales</taxon>
        <taxon>Candidatus Uabimicrobiaceae</taxon>
        <taxon>Candidatus Uabimicrobium</taxon>
    </lineage>
</organism>
<keyword evidence="8 14" id="KW-0862">Zinc</keyword>
<protein>
    <recommendedName>
        <fullName evidence="14">ATP-dependent zinc metalloprotease FtsH</fullName>
        <ecNumber evidence="14">3.4.24.-</ecNumber>
    </recommendedName>
</protein>
<comment type="subcellular location">
    <subcellularLocation>
        <location evidence="14">Cell membrane</location>
        <topology evidence="14">Multi-pass membrane protein</topology>
        <orientation evidence="14">Cytoplasmic side</orientation>
    </subcellularLocation>
    <subcellularLocation>
        <location evidence="1">Membrane</location>
    </subcellularLocation>
</comment>
<feature type="active site" evidence="14">
    <location>
        <position position="457"/>
    </location>
</feature>
<dbReference type="InterPro" id="IPR037219">
    <property type="entry name" value="Peptidase_M41-like"/>
</dbReference>
<evidence type="ECO:0000256" key="3">
    <source>
        <dbReference type="ARBA" id="ARBA00022670"/>
    </source>
</evidence>
<dbReference type="HAMAP" id="MF_01458">
    <property type="entry name" value="FtsH"/>
    <property type="match status" value="1"/>
</dbReference>
<keyword evidence="10 14" id="KW-1133">Transmembrane helix</keyword>
<feature type="binding site" evidence="14">
    <location>
        <position position="460"/>
    </location>
    <ligand>
        <name>Zn(2+)</name>
        <dbReference type="ChEBI" id="CHEBI:29105"/>
        <note>catalytic</note>
    </ligand>
</feature>
<keyword evidence="6 14" id="KW-0547">Nucleotide-binding</keyword>
<dbReference type="PANTHER" id="PTHR23076:SF97">
    <property type="entry name" value="ATP-DEPENDENT ZINC METALLOPROTEASE YME1L1"/>
    <property type="match status" value="1"/>
</dbReference>
<feature type="binding site" evidence="14">
    <location>
        <begin position="234"/>
        <end position="241"/>
    </location>
    <ligand>
        <name>ATP</name>
        <dbReference type="ChEBI" id="CHEBI:30616"/>
    </ligand>
</feature>
<evidence type="ECO:0000256" key="9">
    <source>
        <dbReference type="ARBA" id="ARBA00022840"/>
    </source>
</evidence>
<dbReference type="NCBIfam" id="TIGR01241">
    <property type="entry name" value="FtsH_fam"/>
    <property type="match status" value="1"/>
</dbReference>
<feature type="transmembrane region" description="Helical" evidence="14">
    <location>
        <begin position="12"/>
        <end position="31"/>
    </location>
</feature>
<proteinExistence type="inferred from homology"/>
<evidence type="ECO:0000313" key="18">
    <source>
        <dbReference type="EMBL" id="BBM82466.1"/>
    </source>
</evidence>
<comment type="similarity">
    <text evidence="2 14">In the C-terminal section; belongs to the peptidase M41 family.</text>
</comment>
<dbReference type="PROSITE" id="PS00674">
    <property type="entry name" value="AAA"/>
    <property type="match status" value="1"/>
</dbReference>
<evidence type="ECO:0000256" key="16">
    <source>
        <dbReference type="SAM" id="MobiDB-lite"/>
    </source>
</evidence>
<keyword evidence="4 14" id="KW-0812">Transmembrane</keyword>
<evidence type="ECO:0000256" key="2">
    <source>
        <dbReference type="ARBA" id="ARBA00010044"/>
    </source>
</evidence>
<evidence type="ECO:0000256" key="11">
    <source>
        <dbReference type="ARBA" id="ARBA00023049"/>
    </source>
</evidence>
<dbReference type="InterPro" id="IPR005936">
    <property type="entry name" value="FtsH"/>
</dbReference>
<dbReference type="FunFam" id="3.40.50.300:FF:000001">
    <property type="entry name" value="ATP-dependent zinc metalloprotease FtsH"/>
    <property type="match status" value="1"/>
</dbReference>
<comment type="subunit">
    <text evidence="14">Homohexamer.</text>
</comment>
<dbReference type="GO" id="GO:0016887">
    <property type="term" value="F:ATP hydrolysis activity"/>
    <property type="evidence" value="ECO:0007669"/>
    <property type="project" value="UniProtKB-UniRule"/>
</dbReference>
<dbReference type="SUPFAM" id="SSF140990">
    <property type="entry name" value="FtsH protease domain-like"/>
    <property type="match status" value="1"/>
</dbReference>
<reference evidence="18 19" key="1">
    <citation type="submission" date="2019-08" db="EMBL/GenBank/DDBJ databases">
        <title>Complete genome sequence of Candidatus Uab amorphum.</title>
        <authorList>
            <person name="Shiratori T."/>
            <person name="Suzuki S."/>
            <person name="Kakizawa Y."/>
            <person name="Ishida K."/>
        </authorList>
    </citation>
    <scope>NUCLEOTIDE SEQUENCE [LARGE SCALE GENOMIC DNA]</scope>
    <source>
        <strain evidence="18 19">SRT547</strain>
    </source>
</reference>
<evidence type="ECO:0000256" key="12">
    <source>
        <dbReference type="ARBA" id="ARBA00023136"/>
    </source>
</evidence>
<dbReference type="Gene3D" id="3.30.720.210">
    <property type="match status" value="1"/>
</dbReference>
<dbReference type="KEGG" id="uam:UABAM_00809"/>
<feature type="compositionally biased region" description="Basic and acidic residues" evidence="16">
    <location>
        <begin position="712"/>
        <end position="727"/>
    </location>
</feature>
<evidence type="ECO:0000256" key="5">
    <source>
        <dbReference type="ARBA" id="ARBA00022723"/>
    </source>
</evidence>
<dbReference type="GO" id="GO:0004176">
    <property type="term" value="F:ATP-dependent peptidase activity"/>
    <property type="evidence" value="ECO:0007669"/>
    <property type="project" value="InterPro"/>
</dbReference>
<name>A0A5S9IJ93_UABAM</name>
<keyword evidence="19" id="KW-1185">Reference proteome</keyword>
<sequence>MRPTNKNENRFSFFYFVLLLTIILLIQILFFKRNVDRLTYGQFKQYVQQEHRIQRCIISRTSIHGKYIKDEKLWKQFVEKIKANPEIIKDEKLKKETFKTIIEDKKGIGKFTTTRVYEDPKLVELLEKYNVKFEGEMENYWGAMFFTWGLPIILIIIFFIILMRRMNSYGRDVMSFGKSRAKITAEEDTKTTFEEVAGCDEAKEELSEIVAFLKSPGKFEELGGKIPKGALLVGPPGTGKTLLARAVAGEAGVPFFNISGSEFVEMFVGVGASRVRDLFAQAKAKSPCIIFIDEIDAVGRHRGAGLGGGHDEREQTLNQLLAEMDGFESSKGIIILAATNRPDILDPALLRPGRFDRQVVIDQPDVRGREQILKIHSKGKPLADEVDLKTLARRTPGFSGADLANVMNEAALLAARKDKTEIQQSDIAEAVERVMAGPERRSRLISDKEKENTAVHECGHGIIAVLHPDSYSAVHKITIIPRGRALGYVLQMPNEDKLSQSKEELLANICMALGGRVAEEIVYNRLTTGAANDLQQITNIARSMVAKYGMSEEMGPIAYEKDSGHVFLGKSQNERNSYFSEATLNKIDAEVQKLVNNCYQKAKDILTENRQILDTATKILLKRESLEGAEFSEIVHKIKNGENVDAYFEEPANSSAKEKVAEAEKAKAEAEKAKAEAEKAKAEAEKAKAEAEKAKAEAEAQKAEVEAGTEAEAEKTEENTTEKDDNE</sequence>
<dbReference type="GO" id="GO:0004222">
    <property type="term" value="F:metalloendopeptidase activity"/>
    <property type="evidence" value="ECO:0007669"/>
    <property type="project" value="InterPro"/>
</dbReference>
<dbReference type="SUPFAM" id="SSF52540">
    <property type="entry name" value="P-loop containing nucleoside triphosphate hydrolases"/>
    <property type="match status" value="1"/>
</dbReference>
<keyword evidence="9 14" id="KW-0067">ATP-binding</keyword>
<evidence type="ECO:0000256" key="15">
    <source>
        <dbReference type="RuleBase" id="RU003651"/>
    </source>
</evidence>
<dbReference type="InterPro" id="IPR003593">
    <property type="entry name" value="AAA+_ATPase"/>
</dbReference>
<feature type="region of interest" description="Disordered" evidence="16">
    <location>
        <begin position="652"/>
        <end position="727"/>
    </location>
</feature>
<dbReference type="PANTHER" id="PTHR23076">
    <property type="entry name" value="METALLOPROTEASE M41 FTSH"/>
    <property type="match status" value="1"/>
</dbReference>
<evidence type="ECO:0000256" key="1">
    <source>
        <dbReference type="ARBA" id="ARBA00004370"/>
    </source>
</evidence>
<dbReference type="Pfam" id="PF17862">
    <property type="entry name" value="AAA_lid_3"/>
    <property type="match status" value="1"/>
</dbReference>
<dbReference type="InterPro" id="IPR027417">
    <property type="entry name" value="P-loop_NTPase"/>
</dbReference>
<dbReference type="Gene3D" id="1.20.58.760">
    <property type="entry name" value="Peptidase M41"/>
    <property type="match status" value="1"/>
</dbReference>
<dbReference type="Proteomes" id="UP000326354">
    <property type="component" value="Chromosome"/>
</dbReference>
<comment type="similarity">
    <text evidence="13 14">In the central section; belongs to the AAA ATPase family.</text>
</comment>
<keyword evidence="7 14" id="KW-0378">Hydrolase</keyword>
<dbReference type="GO" id="GO:0005886">
    <property type="term" value="C:plasma membrane"/>
    <property type="evidence" value="ECO:0007669"/>
    <property type="project" value="UniProtKB-SubCell"/>
</dbReference>
<feature type="binding site" evidence="14">
    <location>
        <position position="456"/>
    </location>
    <ligand>
        <name>Zn(2+)</name>
        <dbReference type="ChEBI" id="CHEBI:29105"/>
        <note>catalytic</note>
    </ligand>
</feature>
<dbReference type="InterPro" id="IPR003959">
    <property type="entry name" value="ATPase_AAA_core"/>
</dbReference>
<dbReference type="Pfam" id="PF00004">
    <property type="entry name" value="AAA"/>
    <property type="match status" value="1"/>
</dbReference>
<dbReference type="CDD" id="cd19501">
    <property type="entry name" value="RecA-like_FtsH"/>
    <property type="match status" value="1"/>
</dbReference>
<evidence type="ECO:0000256" key="14">
    <source>
        <dbReference type="HAMAP-Rule" id="MF_01458"/>
    </source>
</evidence>
<keyword evidence="3 14" id="KW-0645">Protease</keyword>
<keyword evidence="14" id="KW-1003">Cell membrane</keyword>
<dbReference type="GO" id="GO:0006508">
    <property type="term" value="P:proteolysis"/>
    <property type="evidence" value="ECO:0007669"/>
    <property type="project" value="UniProtKB-KW"/>
</dbReference>
<evidence type="ECO:0000256" key="6">
    <source>
        <dbReference type="ARBA" id="ARBA00022741"/>
    </source>
</evidence>
<evidence type="ECO:0000256" key="4">
    <source>
        <dbReference type="ARBA" id="ARBA00022692"/>
    </source>
</evidence>
<evidence type="ECO:0000256" key="7">
    <source>
        <dbReference type="ARBA" id="ARBA00022801"/>
    </source>
</evidence>
<accession>A0A5S9IJ93</accession>
<dbReference type="RefSeq" id="WP_261343961.1">
    <property type="nucleotide sequence ID" value="NZ_AP019860.1"/>
</dbReference>
<dbReference type="FunFam" id="1.20.58.760:FF:000001">
    <property type="entry name" value="ATP-dependent zinc metalloprotease FtsH"/>
    <property type="match status" value="1"/>
</dbReference>
<dbReference type="SMART" id="SM00382">
    <property type="entry name" value="AAA"/>
    <property type="match status" value="1"/>
</dbReference>
<dbReference type="GO" id="GO:0030163">
    <property type="term" value="P:protein catabolic process"/>
    <property type="evidence" value="ECO:0007669"/>
    <property type="project" value="UniProtKB-UniRule"/>
</dbReference>
<dbReference type="InterPro" id="IPR000642">
    <property type="entry name" value="Peptidase_M41"/>
</dbReference>
<dbReference type="Pfam" id="PF01434">
    <property type="entry name" value="Peptidase_M41"/>
    <property type="match status" value="1"/>
</dbReference>
<feature type="transmembrane region" description="Helical" evidence="14">
    <location>
        <begin position="140"/>
        <end position="162"/>
    </location>
</feature>
<comment type="similarity">
    <text evidence="15">Belongs to the AAA ATPase family.</text>
</comment>
<dbReference type="AlphaFoldDB" id="A0A5S9IJ93"/>
<gene>
    <name evidence="14" type="primary">ftsH</name>
    <name evidence="18" type="ORF">UABAM_00809</name>
</gene>
<feature type="binding site" evidence="14">
    <location>
        <position position="533"/>
    </location>
    <ligand>
        <name>Zn(2+)</name>
        <dbReference type="ChEBI" id="CHEBI:29105"/>
        <note>catalytic</note>
    </ligand>
</feature>
<keyword evidence="11 14" id="KW-0482">Metalloprotease</keyword>
<dbReference type="FunFam" id="1.10.8.60:FF:000001">
    <property type="entry name" value="ATP-dependent zinc metalloprotease FtsH"/>
    <property type="match status" value="1"/>
</dbReference>
<evidence type="ECO:0000256" key="13">
    <source>
        <dbReference type="ARBA" id="ARBA00061570"/>
    </source>
</evidence>
<evidence type="ECO:0000256" key="10">
    <source>
        <dbReference type="ARBA" id="ARBA00022989"/>
    </source>
</evidence>
<dbReference type="GO" id="GO:0005524">
    <property type="term" value="F:ATP binding"/>
    <property type="evidence" value="ECO:0007669"/>
    <property type="project" value="UniProtKB-UniRule"/>
</dbReference>
<evidence type="ECO:0000259" key="17">
    <source>
        <dbReference type="SMART" id="SM00382"/>
    </source>
</evidence>
<dbReference type="InterPro" id="IPR041569">
    <property type="entry name" value="AAA_lid_3"/>
</dbReference>
<dbReference type="EC" id="3.4.24.-" evidence="14"/>
<feature type="domain" description="AAA+ ATPase" evidence="17">
    <location>
        <begin position="226"/>
        <end position="365"/>
    </location>
</feature>
<keyword evidence="12 14" id="KW-0472">Membrane</keyword>
<evidence type="ECO:0000313" key="19">
    <source>
        <dbReference type="Proteomes" id="UP000326354"/>
    </source>
</evidence>
<dbReference type="Gene3D" id="3.40.50.300">
    <property type="entry name" value="P-loop containing nucleotide triphosphate hydrolases"/>
    <property type="match status" value="1"/>
</dbReference>
<evidence type="ECO:0000256" key="8">
    <source>
        <dbReference type="ARBA" id="ARBA00022833"/>
    </source>
</evidence>
<comment type="cofactor">
    <cofactor evidence="14">
        <name>Zn(2+)</name>
        <dbReference type="ChEBI" id="CHEBI:29105"/>
    </cofactor>
    <text evidence="14">Binds 1 zinc ion per subunit.</text>
</comment>
<dbReference type="Gene3D" id="1.10.8.60">
    <property type="match status" value="1"/>
</dbReference>
<dbReference type="InterPro" id="IPR003960">
    <property type="entry name" value="ATPase_AAA_CS"/>
</dbReference>
<feature type="compositionally biased region" description="Basic and acidic residues" evidence="16">
    <location>
        <begin position="656"/>
        <end position="705"/>
    </location>
</feature>